<evidence type="ECO:0000313" key="2">
    <source>
        <dbReference type="Proteomes" id="UP000267524"/>
    </source>
</evidence>
<dbReference type="InterPro" id="IPR037217">
    <property type="entry name" value="Trp/Indoleamine_2_3_dOase-like"/>
</dbReference>
<proteinExistence type="predicted"/>
<sequence>MELEFKLFQKEKKKNIESIDQELLNFCIKFNEDHHLYCSEKEEAYSFIKALTNSVYGLHKFKTVNYNRYIENNLLNWYFSSTNSDEDNLNNGINLLYYLFLNIQVKNKGFNERRDLLLQEALNLILTENKNLFELEQINEVDSKDLKFYTHNKINAVVDFSFFPISDFKEEFIFIRIVQIGEVCFKLINSKIKKIISDIDNDIYNKQYLKEIIFLTDILHISARILKTMSPDHFLEFRALTLNASAIQSYIYQEMDILMLGMNPLKIPFYEKIPELKKLCEIYDTTTVNLKSLVKNDKILDESFCSMLGEFNKKMLKWKAIHIGLAMSYIPKKAEGTGTKEGIDYLSKVLKDSIFE</sequence>
<keyword evidence="2" id="KW-1185">Reference proteome</keyword>
<gene>
    <name evidence="1" type="ORF">D1632_05950</name>
</gene>
<dbReference type="AlphaFoldDB" id="A0A3M7L8X7"/>
<dbReference type="SUPFAM" id="SSF140959">
    <property type="entry name" value="Indolic compounds 2,3-dioxygenase-like"/>
    <property type="match status" value="1"/>
</dbReference>
<name>A0A3M7L8X7_9FLAO</name>
<comment type="caution">
    <text evidence="1">The sequence shown here is derived from an EMBL/GenBank/DDBJ whole genome shotgun (WGS) entry which is preliminary data.</text>
</comment>
<reference evidence="1 2" key="1">
    <citation type="submission" date="2018-08" db="EMBL/GenBank/DDBJ databases">
        <title>Chryseobacterium nematophagum: a novel matrix digesting pathogen of nematodes.</title>
        <authorList>
            <person name="Page A."/>
            <person name="Roberts M."/>
            <person name="Felix M.-A."/>
            <person name="Weir W."/>
        </authorList>
    </citation>
    <scope>NUCLEOTIDE SEQUENCE [LARGE SCALE GENOMIC DNA]</scope>
    <source>
        <strain evidence="1 2">JUb275</strain>
    </source>
</reference>
<dbReference type="RefSeq" id="WP_122546315.1">
    <property type="nucleotide sequence ID" value="NZ_QWIV01000013.1"/>
</dbReference>
<dbReference type="Proteomes" id="UP000267524">
    <property type="component" value="Unassembled WGS sequence"/>
</dbReference>
<organism evidence="1 2">
    <name type="scientific">Chryseobacterium nematophagum</name>
    <dbReference type="NCBI Taxonomy" id="2305228"/>
    <lineage>
        <taxon>Bacteria</taxon>
        <taxon>Pseudomonadati</taxon>
        <taxon>Bacteroidota</taxon>
        <taxon>Flavobacteriia</taxon>
        <taxon>Flavobacteriales</taxon>
        <taxon>Weeksellaceae</taxon>
        <taxon>Chryseobacterium group</taxon>
        <taxon>Chryseobacterium</taxon>
    </lineage>
</organism>
<dbReference type="GO" id="GO:0019441">
    <property type="term" value="P:L-tryptophan catabolic process to kynurenine"/>
    <property type="evidence" value="ECO:0007669"/>
    <property type="project" value="InterPro"/>
</dbReference>
<dbReference type="GO" id="GO:0020037">
    <property type="term" value="F:heme binding"/>
    <property type="evidence" value="ECO:0007669"/>
    <property type="project" value="InterPro"/>
</dbReference>
<dbReference type="Gene3D" id="1.20.58.480">
    <property type="match status" value="2"/>
</dbReference>
<dbReference type="EMBL" id="QWIV01000013">
    <property type="protein sequence ID" value="RMZ59193.1"/>
    <property type="molecule type" value="Genomic_DNA"/>
</dbReference>
<evidence type="ECO:0000313" key="1">
    <source>
        <dbReference type="EMBL" id="RMZ59193.1"/>
    </source>
</evidence>
<protein>
    <recommendedName>
        <fullName evidence="3">Tryptophan 2,3-dioxygenase</fullName>
    </recommendedName>
</protein>
<accession>A0A3M7L8X7</accession>
<dbReference type="GO" id="GO:0046872">
    <property type="term" value="F:metal ion binding"/>
    <property type="evidence" value="ECO:0007669"/>
    <property type="project" value="InterPro"/>
</dbReference>
<evidence type="ECO:0008006" key="3">
    <source>
        <dbReference type="Google" id="ProtNLM"/>
    </source>
</evidence>